<dbReference type="AlphaFoldDB" id="A0A6M3LWK5"/>
<dbReference type="EMBL" id="MT145117">
    <property type="protein sequence ID" value="QJI03765.1"/>
    <property type="molecule type" value="Genomic_DNA"/>
</dbReference>
<reference evidence="1" key="1">
    <citation type="submission" date="2020-03" db="EMBL/GenBank/DDBJ databases">
        <title>The deep terrestrial virosphere.</title>
        <authorList>
            <person name="Holmfeldt K."/>
            <person name="Nilsson E."/>
            <person name="Simone D."/>
            <person name="Lopez-Fernandez M."/>
            <person name="Wu X."/>
            <person name="de Brujin I."/>
            <person name="Lundin D."/>
            <person name="Andersson A."/>
            <person name="Bertilsson S."/>
            <person name="Dopson M."/>
        </authorList>
    </citation>
    <scope>NUCLEOTIDE SEQUENCE</scope>
    <source>
        <strain evidence="1">MM415B06759</strain>
        <strain evidence="2">TM448B04975</strain>
    </source>
</reference>
<proteinExistence type="predicted"/>
<sequence length="48" mass="5794">MTIKTVMIRGMEHSFWMRAKIAALRKRQTMAEWMTEAIRAKLRKEEVK</sequence>
<gene>
    <name evidence="1" type="ORF">MM415B06759_0007</name>
    <name evidence="2" type="ORF">TM448B04975_0005</name>
</gene>
<evidence type="ECO:0000313" key="2">
    <source>
        <dbReference type="EMBL" id="QJI03765.1"/>
    </source>
</evidence>
<organism evidence="1">
    <name type="scientific">viral metagenome</name>
    <dbReference type="NCBI Taxonomy" id="1070528"/>
    <lineage>
        <taxon>unclassified sequences</taxon>
        <taxon>metagenomes</taxon>
        <taxon>organismal metagenomes</taxon>
    </lineage>
</organism>
<accession>A0A6M3LWK5</accession>
<evidence type="ECO:0000313" key="1">
    <source>
        <dbReference type="EMBL" id="QJA97055.1"/>
    </source>
</evidence>
<protein>
    <submittedName>
        <fullName evidence="1">Uncharacterized protein</fullName>
    </submittedName>
</protein>
<dbReference type="EMBL" id="MT143458">
    <property type="protein sequence ID" value="QJA97055.1"/>
    <property type="molecule type" value="Genomic_DNA"/>
</dbReference>
<name>A0A6M3LWK5_9ZZZZ</name>